<accession>A0A0U4FJY2</accession>
<organism evidence="4 5">
    <name type="scientific">Lentibacillus amyloliquefaciens</name>
    <dbReference type="NCBI Taxonomy" id="1472767"/>
    <lineage>
        <taxon>Bacteria</taxon>
        <taxon>Bacillati</taxon>
        <taxon>Bacillota</taxon>
        <taxon>Bacilli</taxon>
        <taxon>Bacillales</taxon>
        <taxon>Bacillaceae</taxon>
        <taxon>Lentibacillus</taxon>
    </lineage>
</organism>
<dbReference type="SUPFAM" id="SSF51735">
    <property type="entry name" value="NAD(P)-binding Rossmann-fold domains"/>
    <property type="match status" value="1"/>
</dbReference>
<evidence type="ECO:0000313" key="5">
    <source>
        <dbReference type="Proteomes" id="UP000050331"/>
    </source>
</evidence>
<evidence type="ECO:0000256" key="3">
    <source>
        <dbReference type="RuleBase" id="RU000363"/>
    </source>
</evidence>
<evidence type="ECO:0000256" key="2">
    <source>
        <dbReference type="ARBA" id="ARBA00023002"/>
    </source>
</evidence>
<dbReference type="Gene3D" id="3.40.50.720">
    <property type="entry name" value="NAD(P)-binding Rossmann-like Domain"/>
    <property type="match status" value="1"/>
</dbReference>
<gene>
    <name evidence="4" type="ORF">AOX59_10320</name>
</gene>
<dbReference type="PRINTS" id="PR00080">
    <property type="entry name" value="SDRFAMILY"/>
</dbReference>
<keyword evidence="2" id="KW-0560">Oxidoreductase</keyword>
<dbReference type="GO" id="GO:0016491">
    <property type="term" value="F:oxidoreductase activity"/>
    <property type="evidence" value="ECO:0007669"/>
    <property type="project" value="UniProtKB-KW"/>
</dbReference>
<dbReference type="PRINTS" id="PR00081">
    <property type="entry name" value="GDHRDH"/>
</dbReference>
<dbReference type="PANTHER" id="PTHR44196">
    <property type="entry name" value="DEHYDROGENASE/REDUCTASE SDR FAMILY MEMBER 7B"/>
    <property type="match status" value="1"/>
</dbReference>
<dbReference type="EMBL" id="CP013862">
    <property type="protein sequence ID" value="ALX48958.1"/>
    <property type="molecule type" value="Genomic_DNA"/>
</dbReference>
<dbReference type="InterPro" id="IPR020904">
    <property type="entry name" value="Sc_DH/Rdtase_CS"/>
</dbReference>
<dbReference type="Proteomes" id="UP000050331">
    <property type="component" value="Chromosome"/>
</dbReference>
<dbReference type="CDD" id="cd05233">
    <property type="entry name" value="SDR_c"/>
    <property type="match status" value="1"/>
</dbReference>
<proteinExistence type="inferred from homology"/>
<dbReference type="AlphaFoldDB" id="A0A0U4FJY2"/>
<dbReference type="OrthoDB" id="9775296at2"/>
<dbReference type="PANTHER" id="PTHR44196:SF1">
    <property type="entry name" value="DEHYDROGENASE_REDUCTASE SDR FAMILY MEMBER 7B"/>
    <property type="match status" value="1"/>
</dbReference>
<evidence type="ECO:0000256" key="1">
    <source>
        <dbReference type="ARBA" id="ARBA00006484"/>
    </source>
</evidence>
<dbReference type="STRING" id="1472767.AOX59_10320"/>
<sequence length="219" mass="23676">MSTVAITGAGSGLGRALALKYAKNDYKVFLLGRDDTKLHLVQKEIQQKGGHAEVILCDVQEPASVSIAFQQIGELDVFINNAGVGIFGPLEDYTSEDIDKTLNTNVKGAILTVQSALPLIRKNSGRILTIISTAGLRGKVHESIYSASKFAVKGLTESLQKEWKDDPIAITAVYMGGMNTPFWDKSSHVEDPSVLKGPEGVAEQIFNEDDGRSEIVIDQ</sequence>
<dbReference type="Pfam" id="PF00106">
    <property type="entry name" value="adh_short"/>
    <property type="match status" value="1"/>
</dbReference>
<reference evidence="4 5" key="1">
    <citation type="submission" date="2016-01" db="EMBL/GenBank/DDBJ databases">
        <title>Complete genome sequence of strain Lentibacillus amyloliquefaciens LAM0015T isolated from saline sediment.</title>
        <authorList>
            <person name="Wang J.-L."/>
            <person name="He M.-X."/>
        </authorList>
    </citation>
    <scope>NUCLEOTIDE SEQUENCE [LARGE SCALE GENOMIC DNA]</scope>
    <source>
        <strain evidence="4 5">LAM0015</strain>
    </source>
</reference>
<dbReference type="PROSITE" id="PS00061">
    <property type="entry name" value="ADH_SHORT"/>
    <property type="match status" value="1"/>
</dbReference>
<dbReference type="InterPro" id="IPR002347">
    <property type="entry name" value="SDR_fam"/>
</dbReference>
<dbReference type="InterPro" id="IPR036291">
    <property type="entry name" value="NAD(P)-bd_dom_sf"/>
</dbReference>
<dbReference type="GO" id="GO:0016020">
    <property type="term" value="C:membrane"/>
    <property type="evidence" value="ECO:0007669"/>
    <property type="project" value="TreeGrafter"/>
</dbReference>
<protein>
    <submittedName>
        <fullName evidence="4">Short-chain dehydrogenase</fullName>
    </submittedName>
</protein>
<dbReference type="RefSeq" id="WP_068445291.1">
    <property type="nucleotide sequence ID" value="NZ_CP013862.1"/>
</dbReference>
<comment type="similarity">
    <text evidence="1 3">Belongs to the short-chain dehydrogenases/reductases (SDR) family.</text>
</comment>
<keyword evidence="5" id="KW-1185">Reference proteome</keyword>
<name>A0A0U4FJY2_9BACI</name>
<evidence type="ECO:0000313" key="4">
    <source>
        <dbReference type="EMBL" id="ALX48958.1"/>
    </source>
</evidence>
<dbReference type="KEGG" id="lao:AOX59_10320"/>